<keyword evidence="7 15" id="KW-0812">Transmembrane</keyword>
<evidence type="ECO:0000256" key="4">
    <source>
        <dbReference type="ARBA" id="ARBA00022475"/>
    </source>
</evidence>
<evidence type="ECO:0000256" key="3">
    <source>
        <dbReference type="ARBA" id="ARBA00012438"/>
    </source>
</evidence>
<dbReference type="CDD" id="cd00082">
    <property type="entry name" value="HisKA"/>
    <property type="match status" value="1"/>
</dbReference>
<dbReference type="SUPFAM" id="SSF47384">
    <property type="entry name" value="Homodimeric domain of signal transducing histidine kinase"/>
    <property type="match status" value="1"/>
</dbReference>
<keyword evidence="11 15" id="KW-1133">Transmembrane helix</keyword>
<dbReference type="GO" id="GO:0000155">
    <property type="term" value="F:phosphorelay sensor kinase activity"/>
    <property type="evidence" value="ECO:0007669"/>
    <property type="project" value="InterPro"/>
</dbReference>
<feature type="domain" description="Histidine kinase" evidence="16">
    <location>
        <begin position="149"/>
        <end position="365"/>
    </location>
</feature>
<name>A0A942TFH5_9BACI</name>
<organism evidence="18 19">
    <name type="scientific">Lederbergia citri</name>
    <dbReference type="NCBI Taxonomy" id="2833580"/>
    <lineage>
        <taxon>Bacteria</taxon>
        <taxon>Bacillati</taxon>
        <taxon>Bacillota</taxon>
        <taxon>Bacilli</taxon>
        <taxon>Bacillales</taxon>
        <taxon>Bacillaceae</taxon>
        <taxon>Lederbergia</taxon>
    </lineage>
</organism>
<keyword evidence="5" id="KW-0597">Phosphoprotein</keyword>
<evidence type="ECO:0000256" key="5">
    <source>
        <dbReference type="ARBA" id="ARBA00022553"/>
    </source>
</evidence>
<dbReference type="InterPro" id="IPR003660">
    <property type="entry name" value="HAMP_dom"/>
</dbReference>
<dbReference type="InterPro" id="IPR050398">
    <property type="entry name" value="HssS/ArlS-like"/>
</dbReference>
<dbReference type="RefSeq" id="WP_213125076.1">
    <property type="nucleotide sequence ID" value="NZ_JAGYPG010000002.1"/>
</dbReference>
<evidence type="ECO:0000256" key="1">
    <source>
        <dbReference type="ARBA" id="ARBA00000085"/>
    </source>
</evidence>
<dbReference type="InterPro" id="IPR036890">
    <property type="entry name" value="HATPase_C_sf"/>
</dbReference>
<comment type="subcellular location">
    <subcellularLocation>
        <location evidence="2">Cell membrane</location>
        <topology evidence="2">Multi-pass membrane protein</topology>
    </subcellularLocation>
</comment>
<evidence type="ECO:0000313" key="18">
    <source>
        <dbReference type="EMBL" id="MBS4195898.1"/>
    </source>
</evidence>
<evidence type="ECO:0000259" key="17">
    <source>
        <dbReference type="PROSITE" id="PS50885"/>
    </source>
</evidence>
<feature type="coiled-coil region" evidence="14">
    <location>
        <begin position="116"/>
        <end position="146"/>
    </location>
</feature>
<dbReference type="SMART" id="SM00388">
    <property type="entry name" value="HisKA"/>
    <property type="match status" value="1"/>
</dbReference>
<dbReference type="Gene3D" id="1.10.287.130">
    <property type="match status" value="1"/>
</dbReference>
<keyword evidence="19" id="KW-1185">Reference proteome</keyword>
<keyword evidence="4" id="KW-1003">Cell membrane</keyword>
<dbReference type="EMBL" id="JAGYPG010000002">
    <property type="protein sequence ID" value="MBS4195898.1"/>
    <property type="molecule type" value="Genomic_DNA"/>
</dbReference>
<dbReference type="SMART" id="SM00304">
    <property type="entry name" value="HAMP"/>
    <property type="match status" value="1"/>
</dbReference>
<keyword evidence="14" id="KW-0175">Coiled coil</keyword>
<accession>A0A942TFH5</accession>
<dbReference type="PANTHER" id="PTHR45528">
    <property type="entry name" value="SENSOR HISTIDINE KINASE CPXA"/>
    <property type="match status" value="1"/>
</dbReference>
<dbReference type="Gene3D" id="6.10.340.10">
    <property type="match status" value="1"/>
</dbReference>
<protein>
    <recommendedName>
        <fullName evidence="3">histidine kinase</fullName>
        <ecNumber evidence="3">2.7.13.3</ecNumber>
    </recommendedName>
</protein>
<evidence type="ECO:0000256" key="15">
    <source>
        <dbReference type="SAM" id="Phobius"/>
    </source>
</evidence>
<keyword evidence="8" id="KW-0547">Nucleotide-binding</keyword>
<dbReference type="SMART" id="SM00387">
    <property type="entry name" value="HATPase_c"/>
    <property type="match status" value="1"/>
</dbReference>
<keyword evidence="12" id="KW-0902">Two-component regulatory system</keyword>
<keyword evidence="10" id="KW-0067">ATP-binding</keyword>
<keyword evidence="13 15" id="KW-0472">Membrane</keyword>
<evidence type="ECO:0000256" key="12">
    <source>
        <dbReference type="ARBA" id="ARBA00023012"/>
    </source>
</evidence>
<dbReference type="PANTHER" id="PTHR45528:SF1">
    <property type="entry name" value="SENSOR HISTIDINE KINASE CPXA"/>
    <property type="match status" value="1"/>
</dbReference>
<dbReference type="InterPro" id="IPR003594">
    <property type="entry name" value="HATPase_dom"/>
</dbReference>
<dbReference type="InterPro" id="IPR036097">
    <property type="entry name" value="HisK_dim/P_sf"/>
</dbReference>
<dbReference type="GO" id="GO:0005524">
    <property type="term" value="F:ATP binding"/>
    <property type="evidence" value="ECO:0007669"/>
    <property type="project" value="UniProtKB-KW"/>
</dbReference>
<dbReference type="Pfam" id="PF00672">
    <property type="entry name" value="HAMP"/>
    <property type="match status" value="1"/>
</dbReference>
<dbReference type="GO" id="GO:0005886">
    <property type="term" value="C:plasma membrane"/>
    <property type="evidence" value="ECO:0007669"/>
    <property type="project" value="UniProtKB-SubCell"/>
</dbReference>
<evidence type="ECO:0000313" key="19">
    <source>
        <dbReference type="Proteomes" id="UP000681414"/>
    </source>
</evidence>
<feature type="domain" description="HAMP" evidence="17">
    <location>
        <begin position="89"/>
        <end position="134"/>
    </location>
</feature>
<dbReference type="PROSITE" id="PS50109">
    <property type="entry name" value="HIS_KIN"/>
    <property type="match status" value="1"/>
</dbReference>
<evidence type="ECO:0000256" key="10">
    <source>
        <dbReference type="ARBA" id="ARBA00022840"/>
    </source>
</evidence>
<comment type="catalytic activity">
    <reaction evidence="1">
        <text>ATP + protein L-histidine = ADP + protein N-phospho-L-histidine.</text>
        <dbReference type="EC" id="2.7.13.3"/>
    </reaction>
</comment>
<dbReference type="Proteomes" id="UP000681414">
    <property type="component" value="Unassembled WGS sequence"/>
</dbReference>
<evidence type="ECO:0000259" key="16">
    <source>
        <dbReference type="PROSITE" id="PS50109"/>
    </source>
</evidence>
<evidence type="ECO:0000256" key="14">
    <source>
        <dbReference type="SAM" id="Coils"/>
    </source>
</evidence>
<evidence type="ECO:0000256" key="11">
    <source>
        <dbReference type="ARBA" id="ARBA00022989"/>
    </source>
</evidence>
<dbReference type="Pfam" id="PF02518">
    <property type="entry name" value="HATPase_c"/>
    <property type="match status" value="1"/>
</dbReference>
<comment type="caution">
    <text evidence="18">The sequence shown here is derived from an EMBL/GenBank/DDBJ whole genome shotgun (WGS) entry which is preliminary data.</text>
</comment>
<reference evidence="18 19" key="1">
    <citation type="submission" date="2021-05" db="EMBL/GenBank/DDBJ databases">
        <title>Novel Bacillus species.</title>
        <authorList>
            <person name="Liu G."/>
        </authorList>
    </citation>
    <scope>NUCLEOTIDE SEQUENCE [LARGE SCALE GENOMIC DNA]</scope>
    <source>
        <strain evidence="19">FJAT-49780</strain>
    </source>
</reference>
<dbReference type="InterPro" id="IPR003661">
    <property type="entry name" value="HisK_dim/P_dom"/>
</dbReference>
<dbReference type="InterPro" id="IPR004358">
    <property type="entry name" value="Sig_transdc_His_kin-like_C"/>
</dbReference>
<gene>
    <name evidence="18" type="ORF">KHA97_12590</name>
</gene>
<dbReference type="AlphaFoldDB" id="A0A942TFH5"/>
<dbReference type="FunFam" id="1.10.287.130:FF:000001">
    <property type="entry name" value="Two-component sensor histidine kinase"/>
    <property type="match status" value="1"/>
</dbReference>
<sequence>MGKMLRSFRTQMIIRLCISMLLAGAITFGFYKLLQFYYQTSNVQMGDPLADLRRTIARIGDINVFLIIFIPLAILFFFLLTKSYGSHFEKISTGIHQLANGDFQSRVHISTNDEFRLIAEDINKAAQELKESLQRENLAVSSKEQLIVNLAHDLRTPLTSVLGYLELLMKDQHISEDQMKHFLTIAHTKSLRLEKLIDELFEISRLNYGMLKMEKDSINIGELLIQLNEEFYPSLEKYNLIARVEMAQNLHIFGDGEMLARVFENLISNAIRYGSEGKYFDIKGYLDQNDVVVDVVNYGSYIPEEELTHIFDVFYTGDRSRSLHRNSTGLGLFIAKNIIEQHEGTITAYSDPIQTKFEVRLPLKS</sequence>
<dbReference type="Pfam" id="PF00512">
    <property type="entry name" value="HisKA"/>
    <property type="match status" value="1"/>
</dbReference>
<evidence type="ECO:0000256" key="7">
    <source>
        <dbReference type="ARBA" id="ARBA00022692"/>
    </source>
</evidence>
<evidence type="ECO:0000256" key="9">
    <source>
        <dbReference type="ARBA" id="ARBA00022777"/>
    </source>
</evidence>
<evidence type="ECO:0000256" key="13">
    <source>
        <dbReference type="ARBA" id="ARBA00023136"/>
    </source>
</evidence>
<dbReference type="PROSITE" id="PS50885">
    <property type="entry name" value="HAMP"/>
    <property type="match status" value="1"/>
</dbReference>
<dbReference type="EC" id="2.7.13.3" evidence="3"/>
<dbReference type="CDD" id="cd06225">
    <property type="entry name" value="HAMP"/>
    <property type="match status" value="1"/>
</dbReference>
<keyword evidence="6" id="KW-0808">Transferase</keyword>
<keyword evidence="9 18" id="KW-0418">Kinase</keyword>
<proteinExistence type="predicted"/>
<feature type="transmembrane region" description="Helical" evidence="15">
    <location>
        <begin position="12"/>
        <end position="31"/>
    </location>
</feature>
<evidence type="ECO:0000256" key="6">
    <source>
        <dbReference type="ARBA" id="ARBA00022679"/>
    </source>
</evidence>
<dbReference type="InterPro" id="IPR005467">
    <property type="entry name" value="His_kinase_dom"/>
</dbReference>
<feature type="transmembrane region" description="Helical" evidence="15">
    <location>
        <begin position="62"/>
        <end position="80"/>
    </location>
</feature>
<evidence type="ECO:0000256" key="2">
    <source>
        <dbReference type="ARBA" id="ARBA00004651"/>
    </source>
</evidence>
<dbReference type="FunFam" id="3.30.565.10:FF:000013">
    <property type="entry name" value="Two-component sensor histidine kinase"/>
    <property type="match status" value="1"/>
</dbReference>
<dbReference type="PRINTS" id="PR00344">
    <property type="entry name" value="BCTRLSENSOR"/>
</dbReference>
<evidence type="ECO:0000256" key="8">
    <source>
        <dbReference type="ARBA" id="ARBA00022741"/>
    </source>
</evidence>
<dbReference type="SUPFAM" id="SSF55874">
    <property type="entry name" value="ATPase domain of HSP90 chaperone/DNA topoisomerase II/histidine kinase"/>
    <property type="match status" value="1"/>
</dbReference>
<dbReference type="Gene3D" id="3.30.565.10">
    <property type="entry name" value="Histidine kinase-like ATPase, C-terminal domain"/>
    <property type="match status" value="1"/>
</dbReference>